<gene>
    <name evidence="1" type="ORF">MICPUN_57766</name>
</gene>
<reference evidence="1 2" key="1">
    <citation type="journal article" date="2009" name="Science">
        <title>Green evolution and dynamic adaptations revealed by genomes of the marine picoeukaryotes Micromonas.</title>
        <authorList>
            <person name="Worden A.Z."/>
            <person name="Lee J.H."/>
            <person name="Mock T."/>
            <person name="Rouze P."/>
            <person name="Simmons M.P."/>
            <person name="Aerts A.L."/>
            <person name="Allen A.E."/>
            <person name="Cuvelier M.L."/>
            <person name="Derelle E."/>
            <person name="Everett M.V."/>
            <person name="Foulon E."/>
            <person name="Grimwood J."/>
            <person name="Gundlach H."/>
            <person name="Henrissat B."/>
            <person name="Napoli C."/>
            <person name="McDonald S.M."/>
            <person name="Parker M.S."/>
            <person name="Rombauts S."/>
            <person name="Salamov A."/>
            <person name="Von Dassow P."/>
            <person name="Badger J.H."/>
            <person name="Coutinho P.M."/>
            <person name="Demir E."/>
            <person name="Dubchak I."/>
            <person name="Gentemann C."/>
            <person name="Eikrem W."/>
            <person name="Gready J.E."/>
            <person name="John U."/>
            <person name="Lanier W."/>
            <person name="Lindquist E.A."/>
            <person name="Lucas S."/>
            <person name="Mayer K.F."/>
            <person name="Moreau H."/>
            <person name="Not F."/>
            <person name="Otillar R."/>
            <person name="Panaud O."/>
            <person name="Pangilinan J."/>
            <person name="Paulsen I."/>
            <person name="Piegu B."/>
            <person name="Poliakov A."/>
            <person name="Robbens S."/>
            <person name="Schmutz J."/>
            <person name="Toulza E."/>
            <person name="Wyss T."/>
            <person name="Zelensky A."/>
            <person name="Zhou K."/>
            <person name="Armbrust E.V."/>
            <person name="Bhattacharya D."/>
            <person name="Goodenough U.W."/>
            <person name="Van de Peer Y."/>
            <person name="Grigoriev I.V."/>
        </authorList>
    </citation>
    <scope>NUCLEOTIDE SEQUENCE [LARGE SCALE GENOMIC DNA]</scope>
    <source>
        <strain evidence="2">RCC299 / NOUM17</strain>
    </source>
</reference>
<dbReference type="AlphaFoldDB" id="C1E3Q3"/>
<evidence type="ECO:0000313" key="2">
    <source>
        <dbReference type="Proteomes" id="UP000002009"/>
    </source>
</evidence>
<dbReference type="Proteomes" id="UP000002009">
    <property type="component" value="Chromosome 4"/>
</dbReference>
<dbReference type="OMA" id="CQCLIAI"/>
<evidence type="ECO:0000313" key="1">
    <source>
        <dbReference type="EMBL" id="ACO62591.1"/>
    </source>
</evidence>
<keyword evidence="2" id="KW-1185">Reference proteome</keyword>
<dbReference type="EMBL" id="CP001325">
    <property type="protein sequence ID" value="ACO62591.1"/>
    <property type="molecule type" value="Genomic_DNA"/>
</dbReference>
<proteinExistence type="predicted"/>
<dbReference type="RefSeq" id="XP_002501333.1">
    <property type="nucleotide sequence ID" value="XM_002501287.1"/>
</dbReference>
<name>C1E3Q3_MICCC</name>
<sequence length="154" mass="17483">MAGLTLGKGAWDCDNNVEIPPDKEQIVFEEVATREFLAFGVLPTVPRRKDNDHLAFFCDGCRYRIKASVHDDTVRDIRRRLWEGGLGRGGAMQTGKRDIIERWEDVMLSYKFKMMVDDDANLAEYGVPPGCKCLIAVDKNKLGKPPPFKSDYWA</sequence>
<dbReference type="GeneID" id="8243005"/>
<dbReference type="OrthoDB" id="1043111at2759"/>
<dbReference type="eggNOG" id="ENOG502SNVH">
    <property type="taxonomic scope" value="Eukaryota"/>
</dbReference>
<accession>C1E3Q3</accession>
<protein>
    <submittedName>
        <fullName evidence="1">Uncharacterized protein</fullName>
    </submittedName>
</protein>
<dbReference type="KEGG" id="mis:MICPUN_57766"/>
<organism evidence="1 2">
    <name type="scientific">Micromonas commoda (strain RCC299 / NOUM17 / CCMP2709)</name>
    <name type="common">Picoplanktonic green alga</name>
    <dbReference type="NCBI Taxonomy" id="296587"/>
    <lineage>
        <taxon>Eukaryota</taxon>
        <taxon>Viridiplantae</taxon>
        <taxon>Chlorophyta</taxon>
        <taxon>Mamiellophyceae</taxon>
        <taxon>Mamiellales</taxon>
        <taxon>Mamiellaceae</taxon>
        <taxon>Micromonas</taxon>
    </lineage>
</organism>
<dbReference type="InParanoid" id="C1E3Q3"/>